<protein>
    <submittedName>
        <fullName evidence="1">Uncharacterized protein</fullName>
    </submittedName>
</protein>
<dbReference type="RefSeq" id="WP_063387878.1">
    <property type="nucleotide sequence ID" value="NZ_LWBR01000022.1"/>
</dbReference>
<name>A0A165XWW2_9BACI</name>
<proteinExistence type="predicted"/>
<organism evidence="1 2">
    <name type="scientific">Aeribacillus pallidus</name>
    <dbReference type="NCBI Taxonomy" id="33936"/>
    <lineage>
        <taxon>Bacteria</taxon>
        <taxon>Bacillati</taxon>
        <taxon>Bacillota</taxon>
        <taxon>Bacilli</taxon>
        <taxon>Bacillales</taxon>
        <taxon>Bacillaceae</taxon>
        <taxon>Aeribacillus</taxon>
    </lineage>
</organism>
<dbReference type="EMBL" id="LWBR01000022">
    <property type="protein sequence ID" value="KZN96486.1"/>
    <property type="molecule type" value="Genomic_DNA"/>
</dbReference>
<dbReference type="InterPro" id="IPR024131">
    <property type="entry name" value="UPF0489"/>
</dbReference>
<accession>A0A165XWW2</accession>
<evidence type="ECO:0000313" key="1">
    <source>
        <dbReference type="EMBL" id="KZN96486.1"/>
    </source>
</evidence>
<dbReference type="STRING" id="33936.AZI98_08625"/>
<gene>
    <name evidence="1" type="ORF">AZI98_08625</name>
</gene>
<sequence>MDNWMKNSEWRKKLKNKNVYFMRDHNYAFSAWEIERLKGSIDTYSTLIHVDSHLDDLPEAVEMEGILEDIDSPEIAIRFGKRFDFSTGQIPDRQYMRIDNFIWPAIIRNTLGNVYYVSDDPQTELNHENLREQVQNSLADYNRNDIRDDTLGKKLLDNLEKHNKRIYRYQSVEEFKSLQETFLENEKGKKLILDIDLDYFNDSNSYNSNPNLKNESQIIENLVFLRNLANWNVITVALSPEFCGGEEACKYLYDLFLKCFEIEENELIDW</sequence>
<reference evidence="1 2" key="1">
    <citation type="submission" date="2016-04" db="EMBL/GenBank/DDBJ databases">
        <title>Draft genome sequence of Aeribacillus pallidus 8m3 from petroleum reservoir.</title>
        <authorList>
            <person name="Poltaraus A.B."/>
            <person name="Nazina T.N."/>
            <person name="Tourova T.P."/>
            <person name="Malakho S.M."/>
            <person name="Korshunova A.V."/>
            <person name="Sokolova D.S."/>
        </authorList>
    </citation>
    <scope>NUCLEOTIDE SEQUENCE [LARGE SCALE GENOMIC DNA]</scope>
    <source>
        <strain evidence="1 2">8m3</strain>
    </source>
</reference>
<dbReference type="AlphaFoldDB" id="A0A165XWW2"/>
<comment type="caution">
    <text evidence="1">The sequence shown here is derived from an EMBL/GenBank/DDBJ whole genome shotgun (WGS) entry which is preliminary data.</text>
</comment>
<keyword evidence="2" id="KW-1185">Reference proteome</keyword>
<evidence type="ECO:0000313" key="2">
    <source>
        <dbReference type="Proteomes" id="UP000076476"/>
    </source>
</evidence>
<dbReference type="Proteomes" id="UP000076476">
    <property type="component" value="Unassembled WGS sequence"/>
</dbReference>
<dbReference type="OrthoDB" id="1240928at2"/>
<dbReference type="Pfam" id="PF12640">
    <property type="entry name" value="UPF0489"/>
    <property type="match status" value="1"/>
</dbReference>